<dbReference type="EMBL" id="CM000852">
    <property type="protein sequence ID" value="KRG96864.1"/>
    <property type="molecule type" value="Genomic_DNA"/>
</dbReference>
<evidence type="ECO:0000256" key="1">
    <source>
        <dbReference type="SAM" id="Phobius"/>
    </source>
</evidence>
<keyword evidence="1" id="KW-0812">Transmembrane</keyword>
<name>A0A0R0ESQ9_SOYBN</name>
<dbReference type="AlphaFoldDB" id="A0A0R0ESQ9"/>
<feature type="transmembrane region" description="Helical" evidence="1">
    <location>
        <begin position="52"/>
        <end position="75"/>
    </location>
</feature>
<dbReference type="Gramene" id="KRG96864">
    <property type="protein sequence ID" value="KRG96864"/>
    <property type="gene ID" value="GLYMA_19G237400"/>
</dbReference>
<reference evidence="3" key="2">
    <citation type="submission" date="2018-02" db="UniProtKB">
        <authorList>
            <consortium name="EnsemblPlants"/>
        </authorList>
    </citation>
    <scope>IDENTIFICATION</scope>
    <source>
        <strain evidence="3">Williams 82</strain>
    </source>
</reference>
<protein>
    <submittedName>
        <fullName evidence="2 3">Uncharacterized protein</fullName>
    </submittedName>
</protein>
<dbReference type="EnsemblPlants" id="KRG96864">
    <property type="protein sequence ID" value="KRG96864"/>
    <property type="gene ID" value="GLYMA_19G237400"/>
</dbReference>
<evidence type="ECO:0000313" key="3">
    <source>
        <dbReference type="EnsemblPlants" id="KRG96864"/>
    </source>
</evidence>
<accession>A0A0R0ESQ9</accession>
<proteinExistence type="predicted"/>
<reference evidence="2" key="3">
    <citation type="submission" date="2018-07" db="EMBL/GenBank/DDBJ databases">
        <title>WGS assembly of Glycine max.</title>
        <authorList>
            <person name="Schmutz J."/>
            <person name="Cannon S."/>
            <person name="Schlueter J."/>
            <person name="Ma J."/>
            <person name="Mitros T."/>
            <person name="Nelson W."/>
            <person name="Hyten D."/>
            <person name="Song Q."/>
            <person name="Thelen J."/>
            <person name="Cheng J."/>
            <person name="Xu D."/>
            <person name="Hellsten U."/>
            <person name="May G."/>
            <person name="Yu Y."/>
            <person name="Sakurai T."/>
            <person name="Umezawa T."/>
            <person name="Bhattacharyya M."/>
            <person name="Sandhu D."/>
            <person name="Valliyodan B."/>
            <person name="Lindquist E."/>
            <person name="Peto M."/>
            <person name="Grant D."/>
            <person name="Shu S."/>
            <person name="Goodstein D."/>
            <person name="Barry K."/>
            <person name="Futrell-Griggs M."/>
            <person name="Abernathy B."/>
            <person name="Du J."/>
            <person name="Tian Z."/>
            <person name="Zhu L."/>
            <person name="Gill N."/>
            <person name="Joshi T."/>
            <person name="Libault M."/>
            <person name="Sethuraman A."/>
            <person name="Zhang X."/>
            <person name="Shinozaki K."/>
            <person name="Nguyen H."/>
            <person name="Wing R."/>
            <person name="Cregan P."/>
            <person name="Specht J."/>
            <person name="Grimwood J."/>
            <person name="Rokhsar D."/>
            <person name="Stacey G."/>
            <person name="Shoemaker R."/>
            <person name="Jackson S."/>
        </authorList>
    </citation>
    <scope>NUCLEOTIDE SEQUENCE</scope>
    <source>
        <tissue evidence="2">Callus</tissue>
    </source>
</reference>
<dbReference type="InParanoid" id="A0A0R0ESQ9"/>
<organism evidence="2">
    <name type="scientific">Glycine max</name>
    <name type="common">Soybean</name>
    <name type="synonym">Glycine hispida</name>
    <dbReference type="NCBI Taxonomy" id="3847"/>
    <lineage>
        <taxon>Eukaryota</taxon>
        <taxon>Viridiplantae</taxon>
        <taxon>Streptophyta</taxon>
        <taxon>Embryophyta</taxon>
        <taxon>Tracheophyta</taxon>
        <taxon>Spermatophyta</taxon>
        <taxon>Magnoliopsida</taxon>
        <taxon>eudicotyledons</taxon>
        <taxon>Gunneridae</taxon>
        <taxon>Pentapetalae</taxon>
        <taxon>rosids</taxon>
        <taxon>fabids</taxon>
        <taxon>Fabales</taxon>
        <taxon>Fabaceae</taxon>
        <taxon>Papilionoideae</taxon>
        <taxon>50 kb inversion clade</taxon>
        <taxon>NPAAA clade</taxon>
        <taxon>indigoferoid/millettioid clade</taxon>
        <taxon>Phaseoleae</taxon>
        <taxon>Glycine</taxon>
        <taxon>Glycine subgen. Soja</taxon>
    </lineage>
</organism>
<dbReference type="Proteomes" id="UP000008827">
    <property type="component" value="Chromosome 19"/>
</dbReference>
<sequence length="116" mass="13134">MFEQKGNNLPLALIAKSKCSRWVPEDYEVKQHNSVEMQVKPQACNPSRINHLLAFVLMLSQVSVTFSIVFPAFFFPLLDRFLFYFFSTNSPGQVISSMSLALKKGKYLGLALTGLR</sequence>
<keyword evidence="1" id="KW-1133">Transmembrane helix</keyword>
<reference evidence="2 3" key="1">
    <citation type="journal article" date="2010" name="Nature">
        <title>Genome sequence of the palaeopolyploid soybean.</title>
        <authorList>
            <person name="Schmutz J."/>
            <person name="Cannon S.B."/>
            <person name="Schlueter J."/>
            <person name="Ma J."/>
            <person name="Mitros T."/>
            <person name="Nelson W."/>
            <person name="Hyten D.L."/>
            <person name="Song Q."/>
            <person name="Thelen J.J."/>
            <person name="Cheng J."/>
            <person name="Xu D."/>
            <person name="Hellsten U."/>
            <person name="May G.D."/>
            <person name="Yu Y."/>
            <person name="Sakurai T."/>
            <person name="Umezawa T."/>
            <person name="Bhattacharyya M.K."/>
            <person name="Sandhu D."/>
            <person name="Valliyodan B."/>
            <person name="Lindquist E."/>
            <person name="Peto M."/>
            <person name="Grant D."/>
            <person name="Shu S."/>
            <person name="Goodstein D."/>
            <person name="Barry K."/>
            <person name="Futrell-Griggs M."/>
            <person name="Abernathy B."/>
            <person name="Du J."/>
            <person name="Tian Z."/>
            <person name="Zhu L."/>
            <person name="Gill N."/>
            <person name="Joshi T."/>
            <person name="Libault M."/>
            <person name="Sethuraman A."/>
            <person name="Zhang X.-C."/>
            <person name="Shinozaki K."/>
            <person name="Nguyen H.T."/>
            <person name="Wing R.A."/>
            <person name="Cregan P."/>
            <person name="Specht J."/>
            <person name="Grimwood J."/>
            <person name="Rokhsar D."/>
            <person name="Stacey G."/>
            <person name="Shoemaker R.C."/>
            <person name="Jackson S.A."/>
        </authorList>
    </citation>
    <scope>NUCLEOTIDE SEQUENCE</scope>
    <source>
        <strain evidence="3">cv. Williams 82</strain>
        <tissue evidence="2">Callus</tissue>
    </source>
</reference>
<keyword evidence="1" id="KW-0472">Membrane</keyword>
<evidence type="ECO:0000313" key="4">
    <source>
        <dbReference type="Proteomes" id="UP000008827"/>
    </source>
</evidence>
<keyword evidence="4" id="KW-1185">Reference proteome</keyword>
<evidence type="ECO:0000313" key="2">
    <source>
        <dbReference type="EMBL" id="KRG96864.1"/>
    </source>
</evidence>
<gene>
    <name evidence="2" type="ORF">GLYMA_19G237400</name>
</gene>